<dbReference type="PANTHER" id="PTHR43792:SF8">
    <property type="entry name" value="[RIBOSOMAL PROTEIN US5]-ALANINE N-ACETYLTRANSFERASE"/>
    <property type="match status" value="1"/>
</dbReference>
<dbReference type="PANTHER" id="PTHR43792">
    <property type="entry name" value="GNAT FAMILY, PUTATIVE (AFU_ORTHOLOGUE AFUA_3G00765)-RELATED-RELATED"/>
    <property type="match status" value="1"/>
</dbReference>
<sequence>MFSSWLPRPALDVLESDRLLLRGLTRKDYEAWMHLRWVNSQWLQPWDPTDPAGRTPTTTFQQMVRSQRQSALEGTGYCWVVTLKDPHAANPPLIGQVSLSGIQLGAARSASIGYWIDHGHAGFGYIPEAVALVGDYGYAKLGLHRLEINIRPENAASLRVVEKLRFRDEGVRERFLHINGQWRDHRTFALNREDFSGTLLERINESRPEPRP</sequence>
<organism evidence="5 6">
    <name type="scientific">Glutamicibacter creatinolyticus</name>
    <dbReference type="NCBI Taxonomy" id="162496"/>
    <lineage>
        <taxon>Bacteria</taxon>
        <taxon>Bacillati</taxon>
        <taxon>Actinomycetota</taxon>
        <taxon>Actinomycetes</taxon>
        <taxon>Micrococcales</taxon>
        <taxon>Micrococcaceae</taxon>
        <taxon>Glutamicibacter</taxon>
    </lineage>
</organism>
<keyword evidence="2" id="KW-0012">Acyltransferase</keyword>
<evidence type="ECO:0000256" key="3">
    <source>
        <dbReference type="ARBA" id="ARBA00038502"/>
    </source>
</evidence>
<dbReference type="AlphaFoldDB" id="A0A5B7WXA5"/>
<feature type="domain" description="N-acetyltransferase" evidence="4">
    <location>
        <begin position="18"/>
        <end position="167"/>
    </location>
</feature>
<evidence type="ECO:0000313" key="6">
    <source>
        <dbReference type="Proteomes" id="UP000307000"/>
    </source>
</evidence>
<dbReference type="Pfam" id="PF13302">
    <property type="entry name" value="Acetyltransf_3"/>
    <property type="match status" value="1"/>
</dbReference>
<dbReference type="GO" id="GO:0008999">
    <property type="term" value="F:protein-N-terminal-alanine acetyltransferase activity"/>
    <property type="evidence" value="ECO:0007669"/>
    <property type="project" value="TreeGrafter"/>
</dbReference>
<dbReference type="SUPFAM" id="SSF55729">
    <property type="entry name" value="Acyl-CoA N-acyltransferases (Nat)"/>
    <property type="match status" value="1"/>
</dbReference>
<dbReference type="EMBL" id="CP034412">
    <property type="protein sequence ID" value="QCY47723.1"/>
    <property type="molecule type" value="Genomic_DNA"/>
</dbReference>
<comment type="similarity">
    <text evidence="3">Belongs to the acetyltransferase family. RimJ subfamily.</text>
</comment>
<dbReference type="Proteomes" id="UP000307000">
    <property type="component" value="Chromosome"/>
</dbReference>
<evidence type="ECO:0000259" key="4">
    <source>
        <dbReference type="Pfam" id="PF13302"/>
    </source>
</evidence>
<accession>A0A5B7WXA5</accession>
<reference evidence="5 6" key="1">
    <citation type="submission" date="2018-12" db="EMBL/GenBank/DDBJ databases">
        <title>Complete Genome Sequence of Glutamicibacter creatinolyticus strain LGCM259,isolated from an abscess of a 12-year-old mare in Italy.</title>
        <authorList>
            <person name="Santos R.G."/>
            <person name="Silva A.L."/>
            <person name="Seyffert N."/>
            <person name="Castro T.L.P."/>
            <person name="Attili A.R."/>
            <person name="Rifici C."/>
            <person name="Mazzullo G."/>
            <person name="Brenig B."/>
            <person name="Venanzi F."/>
            <person name="Azevedo V."/>
        </authorList>
    </citation>
    <scope>NUCLEOTIDE SEQUENCE [LARGE SCALE GENOMIC DNA]</scope>
    <source>
        <strain evidence="5 6">LGCM 259</strain>
    </source>
</reference>
<dbReference type="Gene3D" id="3.40.630.30">
    <property type="match status" value="1"/>
</dbReference>
<gene>
    <name evidence="5" type="ORF">GcLGCM259_2008</name>
</gene>
<dbReference type="RefSeq" id="WP_138926573.1">
    <property type="nucleotide sequence ID" value="NZ_CP034412.1"/>
</dbReference>
<name>A0A5B7WXA5_9MICC</name>
<dbReference type="InterPro" id="IPR016181">
    <property type="entry name" value="Acyl_CoA_acyltransferase"/>
</dbReference>
<proteinExistence type="inferred from homology"/>
<evidence type="ECO:0000313" key="5">
    <source>
        <dbReference type="EMBL" id="QCY47723.1"/>
    </source>
</evidence>
<evidence type="ECO:0000256" key="2">
    <source>
        <dbReference type="ARBA" id="ARBA00023315"/>
    </source>
</evidence>
<keyword evidence="1 5" id="KW-0808">Transferase</keyword>
<evidence type="ECO:0000256" key="1">
    <source>
        <dbReference type="ARBA" id="ARBA00022679"/>
    </source>
</evidence>
<dbReference type="InterPro" id="IPR051531">
    <property type="entry name" value="N-acetyltransferase"/>
</dbReference>
<dbReference type="InterPro" id="IPR000182">
    <property type="entry name" value="GNAT_dom"/>
</dbReference>
<protein>
    <submittedName>
        <fullName evidence="5">N-acetyltransferase</fullName>
    </submittedName>
</protein>
<dbReference type="KEGG" id="gcr:GcLGCM259_2008"/>
<dbReference type="GO" id="GO:0005737">
    <property type="term" value="C:cytoplasm"/>
    <property type="evidence" value="ECO:0007669"/>
    <property type="project" value="TreeGrafter"/>
</dbReference>
<keyword evidence="6" id="KW-1185">Reference proteome</keyword>